<keyword evidence="1" id="KW-0547">Nucleotide-binding</keyword>
<evidence type="ECO:0000313" key="4">
    <source>
        <dbReference type="EMBL" id="KXN70097.1"/>
    </source>
</evidence>
<dbReference type="InterPro" id="IPR043129">
    <property type="entry name" value="ATPase_NBD"/>
</dbReference>
<dbReference type="InterPro" id="IPR013126">
    <property type="entry name" value="Hsp_70_fam"/>
</dbReference>
<evidence type="ECO:0000256" key="1">
    <source>
        <dbReference type="ARBA" id="ARBA00022741"/>
    </source>
</evidence>
<feature type="region of interest" description="Disordered" evidence="3">
    <location>
        <begin position="1"/>
        <end position="32"/>
    </location>
</feature>
<dbReference type="Gene3D" id="3.30.420.40">
    <property type="match status" value="1"/>
</dbReference>
<dbReference type="Pfam" id="PF00012">
    <property type="entry name" value="HSP70"/>
    <property type="match status" value="1"/>
</dbReference>
<proteinExistence type="predicted"/>
<evidence type="ECO:0000256" key="3">
    <source>
        <dbReference type="SAM" id="MobiDB-lite"/>
    </source>
</evidence>
<dbReference type="OrthoDB" id="2401965at2759"/>
<reference evidence="4 5" key="1">
    <citation type="journal article" date="2015" name="Genome Biol. Evol.">
        <title>Phylogenomic analyses indicate that early fungi evolved digesting cell walls of algal ancestors of land plants.</title>
        <authorList>
            <person name="Chang Y."/>
            <person name="Wang S."/>
            <person name="Sekimoto S."/>
            <person name="Aerts A.L."/>
            <person name="Choi C."/>
            <person name="Clum A."/>
            <person name="LaButti K.M."/>
            <person name="Lindquist E.A."/>
            <person name="Yee Ngan C."/>
            <person name="Ohm R.A."/>
            <person name="Salamov A.A."/>
            <person name="Grigoriev I.V."/>
            <person name="Spatafora J.W."/>
            <person name="Berbee M.L."/>
        </authorList>
    </citation>
    <scope>NUCLEOTIDE SEQUENCE [LARGE SCALE GENOMIC DNA]</scope>
    <source>
        <strain evidence="4 5">NRRL 28638</strain>
    </source>
</reference>
<dbReference type="GO" id="GO:0005524">
    <property type="term" value="F:ATP binding"/>
    <property type="evidence" value="ECO:0007669"/>
    <property type="project" value="UniProtKB-KW"/>
</dbReference>
<evidence type="ECO:0000313" key="5">
    <source>
        <dbReference type="Proteomes" id="UP000070444"/>
    </source>
</evidence>
<evidence type="ECO:0000256" key="2">
    <source>
        <dbReference type="ARBA" id="ARBA00022840"/>
    </source>
</evidence>
<gene>
    <name evidence="4" type="ORF">CONCODRAFT_7332</name>
</gene>
<dbReference type="AlphaFoldDB" id="A0A137P507"/>
<feature type="compositionally biased region" description="Basic residues" evidence="3">
    <location>
        <begin position="16"/>
        <end position="29"/>
    </location>
</feature>
<keyword evidence="2" id="KW-0067">ATP-binding</keyword>
<dbReference type="Proteomes" id="UP000070444">
    <property type="component" value="Unassembled WGS sequence"/>
</dbReference>
<protein>
    <submittedName>
        <fullName evidence="4">HSP70-domain-containing protein</fullName>
    </submittedName>
</protein>
<sequence length="150" mass="17173">MDKETGDMWSGGQARKLAKVPPHQKKKKYTPPANDKYSIFIQSTSYNRVLVPPQRFLYERTTPSIVAFTKDGKLLVGGPAKHQHVTNPKRTFYRVKGLMRRKKSELPSAILQNISFPVTAGKNGEAIIQMDDKEFYPSKWREITSCNFQL</sequence>
<dbReference type="STRING" id="796925.A0A137P507"/>
<keyword evidence="5" id="KW-1185">Reference proteome</keyword>
<organism evidence="4 5">
    <name type="scientific">Conidiobolus coronatus (strain ATCC 28846 / CBS 209.66 / NRRL 28638)</name>
    <name type="common">Delacroixia coronata</name>
    <dbReference type="NCBI Taxonomy" id="796925"/>
    <lineage>
        <taxon>Eukaryota</taxon>
        <taxon>Fungi</taxon>
        <taxon>Fungi incertae sedis</taxon>
        <taxon>Zoopagomycota</taxon>
        <taxon>Entomophthoromycotina</taxon>
        <taxon>Entomophthoromycetes</taxon>
        <taxon>Entomophthorales</taxon>
        <taxon>Ancylistaceae</taxon>
        <taxon>Conidiobolus</taxon>
    </lineage>
</organism>
<accession>A0A137P507</accession>
<name>A0A137P507_CONC2</name>
<dbReference type="EMBL" id="KQ964512">
    <property type="protein sequence ID" value="KXN70097.1"/>
    <property type="molecule type" value="Genomic_DNA"/>
</dbReference>
<dbReference type="SUPFAM" id="SSF53067">
    <property type="entry name" value="Actin-like ATPase domain"/>
    <property type="match status" value="1"/>
</dbReference>
<dbReference type="GO" id="GO:0140662">
    <property type="term" value="F:ATP-dependent protein folding chaperone"/>
    <property type="evidence" value="ECO:0007669"/>
    <property type="project" value="InterPro"/>
</dbReference>